<feature type="transmembrane region" description="Helical" evidence="1">
    <location>
        <begin position="65"/>
        <end position="87"/>
    </location>
</feature>
<comment type="caution">
    <text evidence="2">The sequence shown here is derived from an EMBL/GenBank/DDBJ whole genome shotgun (WGS) entry which is preliminary data.</text>
</comment>
<protein>
    <submittedName>
        <fullName evidence="2">Uncharacterized protein</fullName>
    </submittedName>
</protein>
<organism evidence="2 3">
    <name type="scientific">Ambrosia artemisiifolia</name>
    <name type="common">Common ragweed</name>
    <dbReference type="NCBI Taxonomy" id="4212"/>
    <lineage>
        <taxon>Eukaryota</taxon>
        <taxon>Viridiplantae</taxon>
        <taxon>Streptophyta</taxon>
        <taxon>Embryophyta</taxon>
        <taxon>Tracheophyta</taxon>
        <taxon>Spermatophyta</taxon>
        <taxon>Magnoliopsida</taxon>
        <taxon>eudicotyledons</taxon>
        <taxon>Gunneridae</taxon>
        <taxon>Pentapetalae</taxon>
        <taxon>asterids</taxon>
        <taxon>campanulids</taxon>
        <taxon>Asterales</taxon>
        <taxon>Asteraceae</taxon>
        <taxon>Asteroideae</taxon>
        <taxon>Heliantheae alliance</taxon>
        <taxon>Heliantheae</taxon>
        <taxon>Ambrosia</taxon>
    </lineage>
</organism>
<keyword evidence="1" id="KW-0812">Transmembrane</keyword>
<keyword evidence="1" id="KW-0472">Membrane</keyword>
<name>A0AAD5D945_AMBAR</name>
<dbReference type="PANTHER" id="PTHR36318:SF5">
    <property type="entry name" value="TRANSMEMBRANE PROTEIN"/>
    <property type="match status" value="1"/>
</dbReference>
<gene>
    <name evidence="2" type="ORF">M8C21_032706</name>
</gene>
<evidence type="ECO:0000313" key="3">
    <source>
        <dbReference type="Proteomes" id="UP001206925"/>
    </source>
</evidence>
<evidence type="ECO:0000256" key="1">
    <source>
        <dbReference type="SAM" id="Phobius"/>
    </source>
</evidence>
<reference evidence="2" key="1">
    <citation type="submission" date="2022-06" db="EMBL/GenBank/DDBJ databases">
        <title>Uncovering the hologenomic basis of an extraordinary plant invasion.</title>
        <authorList>
            <person name="Bieker V.C."/>
            <person name="Martin M.D."/>
            <person name="Gilbert T."/>
            <person name="Hodgins K."/>
            <person name="Battlay P."/>
            <person name="Petersen B."/>
            <person name="Wilson J."/>
        </authorList>
    </citation>
    <scope>NUCLEOTIDE SEQUENCE</scope>
    <source>
        <strain evidence="2">AA19_3_7</strain>
        <tissue evidence="2">Leaf</tissue>
    </source>
</reference>
<dbReference type="PANTHER" id="PTHR36318">
    <property type="entry name" value="OS06G0581300 PROTEIN"/>
    <property type="match status" value="1"/>
</dbReference>
<keyword evidence="1" id="KW-1133">Transmembrane helix</keyword>
<evidence type="ECO:0000313" key="2">
    <source>
        <dbReference type="EMBL" id="KAI7755227.1"/>
    </source>
</evidence>
<keyword evidence="3" id="KW-1185">Reference proteome</keyword>
<sequence length="292" mass="33372">MLIIHITFFCVSHHRTTTHKHCRNIMAVLTVALKTLLSLLTCVMAVALVYGFVTDHFVSCFDLKAWWMQVEAISFCINISLITAWFFYKESRWILRVVFIIIIFWGASCTICGYILLQLFKLSPEESSKDPIYFVLVRRQKRDAVGCTGRLSVVSTRIIFVSLVCLMLGILVFAFVIDGSPFRAEVLSPCMKVILIDLSIQVVVFSLWIAYKESSWINALLWIIFIICFGSIALYAYIARELFYLSPEQPVFLVLFNKKPITTTESPPKTIGASPFYFTKSQPDLVYFSTLS</sequence>
<feature type="transmembrane region" description="Helical" evidence="1">
    <location>
        <begin position="189"/>
        <end position="210"/>
    </location>
</feature>
<proteinExistence type="predicted"/>
<dbReference type="EMBL" id="JAMZMK010001545">
    <property type="protein sequence ID" value="KAI7755227.1"/>
    <property type="molecule type" value="Genomic_DNA"/>
</dbReference>
<dbReference type="AlphaFoldDB" id="A0AAD5D945"/>
<accession>A0AAD5D945</accession>
<dbReference type="Proteomes" id="UP001206925">
    <property type="component" value="Unassembled WGS sequence"/>
</dbReference>
<feature type="transmembrane region" description="Helical" evidence="1">
    <location>
        <begin position="94"/>
        <end position="117"/>
    </location>
</feature>
<feature type="transmembrane region" description="Helical" evidence="1">
    <location>
        <begin position="216"/>
        <end position="238"/>
    </location>
</feature>
<feature type="transmembrane region" description="Helical" evidence="1">
    <location>
        <begin position="25"/>
        <end position="53"/>
    </location>
</feature>
<dbReference type="Pfam" id="PF07343">
    <property type="entry name" value="DUF1475"/>
    <property type="match status" value="2"/>
</dbReference>
<dbReference type="InterPro" id="IPR009943">
    <property type="entry name" value="DUF1475"/>
</dbReference>
<feature type="transmembrane region" description="Helical" evidence="1">
    <location>
        <begin position="158"/>
        <end position="177"/>
    </location>
</feature>